<sequence length="176" mass="20993">MEIVFNKEFEQLCQTFNIPVDLNFTYEIPGDIQKILDDEIISNAYGVSLKSITIPSEFDGHYALNQAQQEDLQNHFHVSSNSEKETTEEAFRLGIITLKKLAERFVASSYKDIHFWYYFQSKEMRRLWNKRHGFIERDNELFISDRLSFYTIRPDDWVEKIDVEEEIFGTYLVIRI</sequence>
<dbReference type="EMBL" id="JASJOT010000003">
    <property type="protein sequence ID" value="MDJ1492762.1"/>
    <property type="molecule type" value="Genomic_DNA"/>
</dbReference>
<protein>
    <submittedName>
        <fullName evidence="1">Uncharacterized protein</fullName>
    </submittedName>
</protein>
<name>A0ABT7CGI1_9BACT</name>
<dbReference type="RefSeq" id="WP_313994005.1">
    <property type="nucleotide sequence ID" value="NZ_JASJOT010000003.1"/>
</dbReference>
<accession>A0ABT7CGI1</accession>
<proteinExistence type="predicted"/>
<organism evidence="1 2">
    <name type="scientific">Xanthocytophaga flava</name>
    <dbReference type="NCBI Taxonomy" id="3048013"/>
    <lineage>
        <taxon>Bacteria</taxon>
        <taxon>Pseudomonadati</taxon>
        <taxon>Bacteroidota</taxon>
        <taxon>Cytophagia</taxon>
        <taxon>Cytophagales</taxon>
        <taxon>Rhodocytophagaceae</taxon>
        <taxon>Xanthocytophaga</taxon>
    </lineage>
</organism>
<evidence type="ECO:0000313" key="1">
    <source>
        <dbReference type="EMBL" id="MDJ1492762.1"/>
    </source>
</evidence>
<gene>
    <name evidence="1" type="ORF">QNI19_07450</name>
</gene>
<comment type="caution">
    <text evidence="1">The sequence shown here is derived from an EMBL/GenBank/DDBJ whole genome shotgun (WGS) entry which is preliminary data.</text>
</comment>
<evidence type="ECO:0000313" key="2">
    <source>
        <dbReference type="Proteomes" id="UP001228581"/>
    </source>
</evidence>
<keyword evidence="2" id="KW-1185">Reference proteome</keyword>
<reference evidence="1 2" key="1">
    <citation type="submission" date="2023-05" db="EMBL/GenBank/DDBJ databases">
        <authorList>
            <person name="Zhang X."/>
        </authorList>
    </citation>
    <scope>NUCLEOTIDE SEQUENCE [LARGE SCALE GENOMIC DNA]</scope>
    <source>
        <strain evidence="1 2">DM2B3-1</strain>
    </source>
</reference>
<dbReference type="Proteomes" id="UP001228581">
    <property type="component" value="Unassembled WGS sequence"/>
</dbReference>